<evidence type="ECO:0000256" key="10">
    <source>
        <dbReference type="SAM" id="Phobius"/>
    </source>
</evidence>
<feature type="transmembrane region" description="Helical" evidence="10">
    <location>
        <begin position="6"/>
        <end position="27"/>
    </location>
</feature>
<dbReference type="GO" id="GO:0051260">
    <property type="term" value="P:protein homooligomerization"/>
    <property type="evidence" value="ECO:0007669"/>
    <property type="project" value="UniProtKB-ARBA"/>
</dbReference>
<feature type="region of interest" description="Disordered" evidence="9">
    <location>
        <begin position="197"/>
        <end position="229"/>
    </location>
</feature>
<dbReference type="GO" id="GO:0012505">
    <property type="term" value="C:endomembrane system"/>
    <property type="evidence" value="ECO:0007669"/>
    <property type="project" value="UniProtKB-SubCell"/>
</dbReference>
<evidence type="ECO:0000256" key="7">
    <source>
        <dbReference type="ARBA" id="ARBA00022989"/>
    </source>
</evidence>
<evidence type="ECO:0000256" key="9">
    <source>
        <dbReference type="SAM" id="MobiDB-lite"/>
    </source>
</evidence>
<dbReference type="InterPro" id="IPR047664">
    <property type="entry name" value="SWEET"/>
</dbReference>
<sequence>MDVLHFIFGVFGNAFALFLFLAPTITFKRIIQNKSTEQFSGIPYCSNSNSSFLVGFGYKRYGLPFVSPNNILVSTINGTGALIESIYVLLFIIFAPKREKIKILGLFIFVLTAFATVALVSLLALNHNPRKLFCGLAATIFSIIMYASPLSIMRTVVKTKSVEFMPFFLSLFVFLCGTSWFIFGLLGHDPFVAGAKNKPNTKPSPEESVEMGLSKPNYNNFTNKQSNGA</sequence>
<dbReference type="EMBL" id="JAATIQ010000645">
    <property type="protein sequence ID" value="KAF4349274.1"/>
    <property type="molecule type" value="Genomic_DNA"/>
</dbReference>
<feature type="transmembrane region" description="Helical" evidence="10">
    <location>
        <begin position="101"/>
        <end position="125"/>
    </location>
</feature>
<feature type="transmembrane region" description="Helical" evidence="10">
    <location>
        <begin position="71"/>
        <end position="95"/>
    </location>
</feature>
<comment type="similarity">
    <text evidence="2">Belongs to the SWEET sugar transporter family.</text>
</comment>
<keyword evidence="12" id="KW-1185">Reference proteome</keyword>
<feature type="transmembrane region" description="Helical" evidence="10">
    <location>
        <begin position="164"/>
        <end position="186"/>
    </location>
</feature>
<keyword evidence="4" id="KW-0762">Sugar transport</keyword>
<evidence type="ECO:0000313" key="11">
    <source>
        <dbReference type="EMBL" id="KAF4349274.1"/>
    </source>
</evidence>
<evidence type="ECO:0000256" key="4">
    <source>
        <dbReference type="ARBA" id="ARBA00022597"/>
    </source>
</evidence>
<proteinExistence type="inferred from homology"/>
<dbReference type="FunFam" id="1.20.1280.290:FF:000001">
    <property type="entry name" value="Bidirectional sugar transporter SWEET"/>
    <property type="match status" value="1"/>
</dbReference>
<keyword evidence="6" id="KW-0677">Repeat</keyword>
<dbReference type="GO" id="GO:0051119">
    <property type="term" value="F:sugar transmembrane transporter activity"/>
    <property type="evidence" value="ECO:0007669"/>
    <property type="project" value="InterPro"/>
</dbReference>
<comment type="subcellular location">
    <subcellularLocation>
        <location evidence="1">Endomembrane system</location>
        <topology evidence="1">Multi-pass membrane protein</topology>
    </subcellularLocation>
</comment>
<evidence type="ECO:0000256" key="1">
    <source>
        <dbReference type="ARBA" id="ARBA00004127"/>
    </source>
</evidence>
<keyword evidence="7 10" id="KW-1133">Transmembrane helix</keyword>
<evidence type="ECO:0000256" key="5">
    <source>
        <dbReference type="ARBA" id="ARBA00022692"/>
    </source>
</evidence>
<protein>
    <recommendedName>
        <fullName evidence="13">Bidirectional sugar transporter SWEET</fullName>
    </recommendedName>
</protein>
<keyword evidence="5 10" id="KW-0812">Transmembrane</keyword>
<keyword evidence="8 10" id="KW-0472">Membrane</keyword>
<dbReference type="Pfam" id="PF03083">
    <property type="entry name" value="MtN3_slv"/>
    <property type="match status" value="2"/>
</dbReference>
<evidence type="ECO:0000313" key="12">
    <source>
        <dbReference type="Proteomes" id="UP000583929"/>
    </source>
</evidence>
<accession>A0A7J6DT43</accession>
<dbReference type="Gene3D" id="1.20.1280.290">
    <property type="match status" value="2"/>
</dbReference>
<organism evidence="11 12">
    <name type="scientific">Cannabis sativa</name>
    <name type="common">Hemp</name>
    <name type="synonym">Marijuana</name>
    <dbReference type="NCBI Taxonomy" id="3483"/>
    <lineage>
        <taxon>Eukaryota</taxon>
        <taxon>Viridiplantae</taxon>
        <taxon>Streptophyta</taxon>
        <taxon>Embryophyta</taxon>
        <taxon>Tracheophyta</taxon>
        <taxon>Spermatophyta</taxon>
        <taxon>Magnoliopsida</taxon>
        <taxon>eudicotyledons</taxon>
        <taxon>Gunneridae</taxon>
        <taxon>Pentapetalae</taxon>
        <taxon>rosids</taxon>
        <taxon>fabids</taxon>
        <taxon>Rosales</taxon>
        <taxon>Cannabaceae</taxon>
        <taxon>Cannabis</taxon>
    </lineage>
</organism>
<feature type="compositionally biased region" description="Polar residues" evidence="9">
    <location>
        <begin position="216"/>
        <end position="229"/>
    </location>
</feature>
<evidence type="ECO:0000256" key="3">
    <source>
        <dbReference type="ARBA" id="ARBA00022448"/>
    </source>
</evidence>
<dbReference type="AlphaFoldDB" id="A0A7J6DT43"/>
<reference evidence="11 12" key="1">
    <citation type="journal article" date="2020" name="bioRxiv">
        <title>Sequence and annotation of 42 cannabis genomes reveals extensive copy number variation in cannabinoid synthesis and pathogen resistance genes.</title>
        <authorList>
            <person name="Mckernan K.J."/>
            <person name="Helbert Y."/>
            <person name="Kane L.T."/>
            <person name="Ebling H."/>
            <person name="Zhang L."/>
            <person name="Liu B."/>
            <person name="Eaton Z."/>
            <person name="Mclaughlin S."/>
            <person name="Kingan S."/>
            <person name="Baybayan P."/>
            <person name="Concepcion G."/>
            <person name="Jordan M."/>
            <person name="Riva A."/>
            <person name="Barbazuk W."/>
            <person name="Harkins T."/>
        </authorList>
    </citation>
    <scope>NUCLEOTIDE SEQUENCE [LARGE SCALE GENOMIC DNA]</scope>
    <source>
        <strain evidence="12">cv. Jamaican Lion 4</strain>
        <tissue evidence="11">Leaf</tissue>
    </source>
</reference>
<dbReference type="PANTHER" id="PTHR10791:SF44">
    <property type="entry name" value="BIDIRECTIONAL SUGAR TRANSPORTER SWEET1"/>
    <property type="match status" value="1"/>
</dbReference>
<dbReference type="InterPro" id="IPR004316">
    <property type="entry name" value="SWEET_rpt"/>
</dbReference>
<feature type="transmembrane region" description="Helical" evidence="10">
    <location>
        <begin position="132"/>
        <end position="152"/>
    </location>
</feature>
<evidence type="ECO:0000256" key="2">
    <source>
        <dbReference type="ARBA" id="ARBA00007809"/>
    </source>
</evidence>
<evidence type="ECO:0008006" key="13">
    <source>
        <dbReference type="Google" id="ProtNLM"/>
    </source>
</evidence>
<name>A0A7J6DT43_CANSA</name>
<dbReference type="GO" id="GO:0016020">
    <property type="term" value="C:membrane"/>
    <property type="evidence" value="ECO:0007669"/>
    <property type="project" value="InterPro"/>
</dbReference>
<gene>
    <name evidence="11" type="ORF">G4B88_024222</name>
</gene>
<keyword evidence="3" id="KW-0813">Transport</keyword>
<comment type="caution">
    <text evidence="11">The sequence shown here is derived from an EMBL/GenBank/DDBJ whole genome shotgun (WGS) entry which is preliminary data.</text>
</comment>
<dbReference type="PANTHER" id="PTHR10791">
    <property type="entry name" value="RAG1-ACTIVATING PROTEIN 1"/>
    <property type="match status" value="1"/>
</dbReference>
<evidence type="ECO:0000256" key="8">
    <source>
        <dbReference type="ARBA" id="ARBA00023136"/>
    </source>
</evidence>
<dbReference type="FunFam" id="1.20.1280.290:FF:000002">
    <property type="entry name" value="Bidirectional sugar transporter SWEET"/>
    <property type="match status" value="1"/>
</dbReference>
<dbReference type="Proteomes" id="UP000583929">
    <property type="component" value="Unassembled WGS sequence"/>
</dbReference>
<evidence type="ECO:0000256" key="6">
    <source>
        <dbReference type="ARBA" id="ARBA00022737"/>
    </source>
</evidence>